<name>A0ABQ8SXL7_PERAM</name>
<dbReference type="Proteomes" id="UP001148838">
    <property type="component" value="Unassembled WGS sequence"/>
</dbReference>
<protein>
    <recommendedName>
        <fullName evidence="3">FAR1 domain-containing protein</fullName>
    </recommendedName>
</protein>
<evidence type="ECO:0000313" key="1">
    <source>
        <dbReference type="EMBL" id="KAJ4438195.1"/>
    </source>
</evidence>
<organism evidence="1 2">
    <name type="scientific">Periplaneta americana</name>
    <name type="common">American cockroach</name>
    <name type="synonym">Blatta americana</name>
    <dbReference type="NCBI Taxonomy" id="6978"/>
    <lineage>
        <taxon>Eukaryota</taxon>
        <taxon>Metazoa</taxon>
        <taxon>Ecdysozoa</taxon>
        <taxon>Arthropoda</taxon>
        <taxon>Hexapoda</taxon>
        <taxon>Insecta</taxon>
        <taxon>Pterygota</taxon>
        <taxon>Neoptera</taxon>
        <taxon>Polyneoptera</taxon>
        <taxon>Dictyoptera</taxon>
        <taxon>Blattodea</taxon>
        <taxon>Blattoidea</taxon>
        <taxon>Blattidae</taxon>
        <taxon>Blattinae</taxon>
        <taxon>Periplaneta</taxon>
    </lineage>
</organism>
<comment type="caution">
    <text evidence="1">The sequence shown here is derived from an EMBL/GenBank/DDBJ whole genome shotgun (WGS) entry which is preliminary data.</text>
</comment>
<accession>A0ABQ8SXL7</accession>
<dbReference type="EMBL" id="JAJSOF020000019">
    <property type="protein sequence ID" value="KAJ4438195.1"/>
    <property type="molecule type" value="Genomic_DNA"/>
</dbReference>
<evidence type="ECO:0000313" key="2">
    <source>
        <dbReference type="Proteomes" id="UP001148838"/>
    </source>
</evidence>
<proteinExistence type="predicted"/>
<sequence>MFIRLRTNVSTERLSVEAKPTSNTQHVQLLHAVVFVQFISTISSKEPQTVIPSIFACRTVVRSLDVCPSGQLTKVPPSAQWNFPCKRFFFHSNNKKDDVLVKDEVHYRNIIMEFNVEHNHDTYDTATLNRQKFSNQVKRKAVQHLHERPSKILLFALS</sequence>
<gene>
    <name evidence="1" type="ORF">ANN_14134</name>
</gene>
<evidence type="ECO:0008006" key="3">
    <source>
        <dbReference type="Google" id="ProtNLM"/>
    </source>
</evidence>
<reference evidence="1 2" key="1">
    <citation type="journal article" date="2022" name="Allergy">
        <title>Genome assembly and annotation of Periplaneta americana reveal a comprehensive cockroach allergen profile.</title>
        <authorList>
            <person name="Wang L."/>
            <person name="Xiong Q."/>
            <person name="Saelim N."/>
            <person name="Wang L."/>
            <person name="Nong W."/>
            <person name="Wan A.T."/>
            <person name="Shi M."/>
            <person name="Liu X."/>
            <person name="Cao Q."/>
            <person name="Hui J.H.L."/>
            <person name="Sookrung N."/>
            <person name="Leung T.F."/>
            <person name="Tungtrongchitr A."/>
            <person name="Tsui S.K.W."/>
        </authorList>
    </citation>
    <scope>NUCLEOTIDE SEQUENCE [LARGE SCALE GENOMIC DNA]</scope>
    <source>
        <strain evidence="1">PWHHKU_190912</strain>
    </source>
</reference>
<keyword evidence="2" id="KW-1185">Reference proteome</keyword>